<dbReference type="InterPro" id="IPR001199">
    <property type="entry name" value="Cyt_B5-like_heme/steroid-bd"/>
</dbReference>
<proteinExistence type="inferred from homology"/>
<protein>
    <recommendedName>
        <fullName evidence="2">Cytochrome b5 heme-binding domain-containing protein</fullName>
    </recommendedName>
</protein>
<comment type="caution">
    <text evidence="3">The sequence shown here is derived from an EMBL/GenBank/DDBJ whole genome shotgun (WGS) entry which is preliminary data.</text>
</comment>
<dbReference type="Gene3D" id="3.10.120.10">
    <property type="entry name" value="Cytochrome b5-like heme/steroid binding domain"/>
    <property type="match status" value="1"/>
</dbReference>
<dbReference type="SMART" id="SM01117">
    <property type="entry name" value="Cyt-b5"/>
    <property type="match status" value="1"/>
</dbReference>
<dbReference type="GO" id="GO:0012505">
    <property type="term" value="C:endomembrane system"/>
    <property type="evidence" value="ECO:0007669"/>
    <property type="project" value="TreeGrafter"/>
</dbReference>
<dbReference type="InterPro" id="IPR036400">
    <property type="entry name" value="Cyt_B5-like_heme/steroid_sf"/>
</dbReference>
<dbReference type="Proteomes" id="UP000218231">
    <property type="component" value="Unassembled WGS sequence"/>
</dbReference>
<dbReference type="PANTHER" id="PTHR10281">
    <property type="entry name" value="MEMBRANE-ASSOCIATED PROGESTERONE RECEPTOR COMPONENT-RELATED"/>
    <property type="match status" value="1"/>
</dbReference>
<dbReference type="FunFam" id="3.10.120.10:FF:000003">
    <property type="entry name" value="membrane-associated progesterone receptor component 1"/>
    <property type="match status" value="1"/>
</dbReference>
<evidence type="ECO:0000313" key="4">
    <source>
        <dbReference type="Proteomes" id="UP000218231"/>
    </source>
</evidence>
<dbReference type="AlphaFoldDB" id="A0A2A2LSQ4"/>
<keyword evidence="4" id="KW-1185">Reference proteome</keyword>
<dbReference type="OrthoDB" id="547796at2759"/>
<reference evidence="3 4" key="1">
    <citation type="journal article" date="2017" name="Curr. Biol.">
        <title>Genome architecture and evolution of a unichromosomal asexual nematode.</title>
        <authorList>
            <person name="Fradin H."/>
            <person name="Zegar C."/>
            <person name="Gutwein M."/>
            <person name="Lucas J."/>
            <person name="Kovtun M."/>
            <person name="Corcoran D."/>
            <person name="Baugh L.R."/>
            <person name="Kiontke K."/>
            <person name="Gunsalus K."/>
            <person name="Fitch D.H."/>
            <person name="Piano F."/>
        </authorList>
    </citation>
    <scope>NUCLEOTIDE SEQUENCE [LARGE SCALE GENOMIC DNA]</scope>
    <source>
        <strain evidence="3">PF1309</strain>
    </source>
</reference>
<gene>
    <name evidence="3" type="ORF">WR25_23022</name>
</gene>
<dbReference type="EMBL" id="LIAE01006459">
    <property type="protein sequence ID" value="PAV89286.1"/>
    <property type="molecule type" value="Genomic_DNA"/>
</dbReference>
<organism evidence="3 4">
    <name type="scientific">Diploscapter pachys</name>
    <dbReference type="NCBI Taxonomy" id="2018661"/>
    <lineage>
        <taxon>Eukaryota</taxon>
        <taxon>Metazoa</taxon>
        <taxon>Ecdysozoa</taxon>
        <taxon>Nematoda</taxon>
        <taxon>Chromadorea</taxon>
        <taxon>Rhabditida</taxon>
        <taxon>Rhabditina</taxon>
        <taxon>Rhabditomorpha</taxon>
        <taxon>Rhabditoidea</taxon>
        <taxon>Rhabditidae</taxon>
        <taxon>Diploscapter</taxon>
    </lineage>
</organism>
<accession>A0A2A2LSQ4</accession>
<evidence type="ECO:0000259" key="2">
    <source>
        <dbReference type="SMART" id="SM01117"/>
    </source>
</evidence>
<sequence length="137" mass="15467">MAFGAFGGQPAEYSQSFPKTDFTMEELKEYDGVKSPNIFIAVNKTIFDVTPSRDFYGPGTAYGCMAGRDGTRVLSMMDKSQVKDEWDEYSDFTDKHRESLASWETFFHKKYRVIGKLVKSAGDKTNYQGAEAKVEPL</sequence>
<comment type="similarity">
    <text evidence="1">Belongs to the cytochrome b5 family. MAPR subfamily.</text>
</comment>
<evidence type="ECO:0000256" key="1">
    <source>
        <dbReference type="ARBA" id="ARBA00038357"/>
    </source>
</evidence>
<dbReference type="GO" id="GO:0016020">
    <property type="term" value="C:membrane"/>
    <property type="evidence" value="ECO:0007669"/>
    <property type="project" value="TreeGrafter"/>
</dbReference>
<feature type="domain" description="Cytochrome b5 heme-binding" evidence="2">
    <location>
        <begin position="22"/>
        <end position="118"/>
    </location>
</feature>
<name>A0A2A2LSQ4_9BILA</name>
<evidence type="ECO:0000313" key="3">
    <source>
        <dbReference type="EMBL" id="PAV89286.1"/>
    </source>
</evidence>
<dbReference type="STRING" id="2018661.A0A2A2LSQ4"/>
<dbReference type="Pfam" id="PF00173">
    <property type="entry name" value="Cyt-b5"/>
    <property type="match status" value="1"/>
</dbReference>
<dbReference type="PANTHER" id="PTHR10281:SF76">
    <property type="entry name" value="CALCUTTA CUP-RELATED"/>
    <property type="match status" value="1"/>
</dbReference>
<dbReference type="InterPro" id="IPR050577">
    <property type="entry name" value="MAPR/NEUFC/NENF-like"/>
</dbReference>
<dbReference type="SUPFAM" id="SSF55856">
    <property type="entry name" value="Cytochrome b5-like heme/steroid binding domain"/>
    <property type="match status" value="1"/>
</dbReference>